<dbReference type="InterPro" id="IPR056623">
    <property type="entry name" value="MLLE_2"/>
</dbReference>
<reference evidence="2" key="1">
    <citation type="submission" date="2014-09" db="EMBL/GenBank/DDBJ databases">
        <authorList>
            <person name="Magalhaes I.L.F."/>
            <person name="Oliveira U."/>
            <person name="Santos F.R."/>
            <person name="Vidigal T.H.D.A."/>
            <person name="Brescovit A.D."/>
            <person name="Santos A.J."/>
        </authorList>
    </citation>
    <scope>NUCLEOTIDE SEQUENCE</scope>
    <source>
        <tissue evidence="2">Shoot tissue taken approximately 20 cm above the soil surface</tissue>
    </source>
</reference>
<proteinExistence type="predicted"/>
<accession>A0A0A9B9Z8</accession>
<name>A0A0A9B9Z8_ARUDO</name>
<feature type="domain" description="MLLE-like" evidence="1">
    <location>
        <begin position="1"/>
        <end position="22"/>
    </location>
</feature>
<dbReference type="Pfam" id="PF23950">
    <property type="entry name" value="MLLE_2"/>
    <property type="match status" value="1"/>
</dbReference>
<sequence length="31" mass="3598">MDMFLALPEIYKRDYILQMLNGGQPIHFSVG</sequence>
<evidence type="ECO:0000313" key="2">
    <source>
        <dbReference type="EMBL" id="JAD60126.1"/>
    </source>
</evidence>
<organism evidence="2">
    <name type="scientific">Arundo donax</name>
    <name type="common">Giant reed</name>
    <name type="synonym">Donax arundinaceus</name>
    <dbReference type="NCBI Taxonomy" id="35708"/>
    <lineage>
        <taxon>Eukaryota</taxon>
        <taxon>Viridiplantae</taxon>
        <taxon>Streptophyta</taxon>
        <taxon>Embryophyta</taxon>
        <taxon>Tracheophyta</taxon>
        <taxon>Spermatophyta</taxon>
        <taxon>Magnoliopsida</taxon>
        <taxon>Liliopsida</taxon>
        <taxon>Poales</taxon>
        <taxon>Poaceae</taxon>
        <taxon>PACMAD clade</taxon>
        <taxon>Arundinoideae</taxon>
        <taxon>Arundineae</taxon>
        <taxon>Arundo</taxon>
    </lineage>
</organism>
<protein>
    <recommendedName>
        <fullName evidence="1">MLLE-like domain-containing protein</fullName>
    </recommendedName>
</protein>
<dbReference type="AlphaFoldDB" id="A0A0A9B9Z8"/>
<dbReference type="EMBL" id="GBRH01237769">
    <property type="protein sequence ID" value="JAD60126.1"/>
    <property type="molecule type" value="Transcribed_RNA"/>
</dbReference>
<reference evidence="2" key="2">
    <citation type="journal article" date="2015" name="Data Brief">
        <title>Shoot transcriptome of the giant reed, Arundo donax.</title>
        <authorList>
            <person name="Barrero R.A."/>
            <person name="Guerrero F.D."/>
            <person name="Moolhuijzen P."/>
            <person name="Goolsby J.A."/>
            <person name="Tidwell J."/>
            <person name="Bellgard S.E."/>
            <person name="Bellgard M.I."/>
        </authorList>
    </citation>
    <scope>NUCLEOTIDE SEQUENCE</scope>
    <source>
        <tissue evidence="2">Shoot tissue taken approximately 20 cm above the soil surface</tissue>
    </source>
</reference>
<evidence type="ECO:0000259" key="1">
    <source>
        <dbReference type="Pfam" id="PF23950"/>
    </source>
</evidence>